<dbReference type="PANTHER" id="PTHR47700">
    <property type="entry name" value="V CHITINASE, PUTATIVE (AFU_ORTHOLOGUE AFUA_6G13720)-RELATED"/>
    <property type="match status" value="1"/>
</dbReference>
<evidence type="ECO:0000256" key="1">
    <source>
        <dbReference type="ARBA" id="ARBA00000822"/>
    </source>
</evidence>
<feature type="disulfide bond" evidence="13">
    <location>
        <begin position="149"/>
        <end position="161"/>
    </location>
</feature>
<accession>A0A8H7B873</accession>
<evidence type="ECO:0000256" key="10">
    <source>
        <dbReference type="ARBA" id="ARBA00023277"/>
    </source>
</evidence>
<evidence type="ECO:0000256" key="8">
    <source>
        <dbReference type="ARBA" id="ARBA00023026"/>
    </source>
</evidence>
<keyword evidence="8" id="KW-0843">Virulence</keyword>
<sequence>MSSSTSLEIQSVGLVLYAGARIARVLLAATAAADIQASIESTAGPDGNIGANVLEFPFDYSAKEKYTELAPVCPHLTPRALQPRAEEDYSCSESKPCKNGACCPKATGYCNYGEKYCGTNGQSPNDVCWSNCDAKAECGKDAKIPGAKCPLNVCCSEFGFCGMTEEFCEKGTEDEPKCQSNCEQPGSGGSDGDAQKIVIGYYEAWAHDRKCQGMDFKDIPTGALTHLYFSFGYISPGTFDLVPMDDLSPDLFSQFTDVKKSNPGLKTVIALGGWTFNDNGTATQPVFSDMVSTAANRALFIKKLFAFMRQYAFDGVDFDWEYPGATDRGGKPEDGENFVTFLKELNEENDKQLMHYVVSFTVPTSFWYLRHFDLKAVDYVDFVNVMSYDLHGVWDSTNPIGNHIYGHSNLTEIKLALDLFWRNDIKPEKLNLGLGFYGRSFQLSDPSCYRPGCNFKGGASPGPCSDNSGTLTYKEIQQVIKQHKISPYYDKEAQVKYITWNQDQWVSYDDKDTFKAKIDFANKLGLGGLLIWAIDQDTDDLDALNAVVSPKSVKALAMTADDASFWDDATVPDCYVTDCGGTCKAGFFKIEQQPCGGAKPVTRNSKEKDSQLCCPVSSAPDPDKCHWRGEAPPCNGRCHDNEVLLQMNKWGDGKYCEDGNKAYCCESPAAKGHDCYWAGVGKDCNNDDTTMTFSGTFLSTIADIADAMTLIDNALVNWLEAVDVDMQKRYCCPKKDAKNWKNCRWYGEPGSCFDNHCPVGKQVQLTDSPYGFGQSCFPRLERNRVYCCDPTDGKQLFLPVPLDRLFSDPPTGDDIDTDFELNVDDTFGGQGDKTDDDPSNAAFQFVVLASPKELQHSLDKRDGSHWEVFNCQGGPSEEEQTIQMFCTDVSENNNCQNIGLGHGVPGTILEMPAGCGAGRYAVAKHMVPAVNQTIPHHLRKRASHMPMVYDLTFDYNFRRVPRDSGDTQMRIDFSNKNDYWDNVVAAASTKRKSKRSLSDFDGNHKRWLEEEWRDDYHGGVLSHEELHKRWFGSDVLAWLTNLVSPKIEKEFTHDVKEQFIAKIIDDKVECGTGPAKFNAHVLVQALTDVEISTSFGFTLITKLNFDDKGGSLDLSQSYLTFSNSGKVTAVFTLEAMIKVSYESGEKTILTLPFPGATFRVPGIVTIGPSVRVVGEFNAGLTLSAEIETKIDLADWDVRQTYPAASEEYEPQADKELDSGETGDKNGLLEPQFYAAVLASGQAEAHLKAVAEFGIRFDDDWKVGAATAGVVADGYVRMEVGAGKSTEASCPWTYGFYVGAKLYAQVSTPAAFGWGTKTWDLPGSGEVGLPEGGQCPDLQSGQPTKRGFMSVDGGLPPYHSYGLSGIANDSITVHRFGKRVTPWGPPFHIPLQDLLCPSPGGSPDNEGSACSELSHVVDGSTSLAKRASGDVTLNHLFARGLDRKTQDICDKLGGKMVIVSADFHTSGTILNVLPNIATYGYTNYQSCLDMGFGQITTPTAGNTGRFATEHILEFQMVKNFFDNYAKPTKSSSLTKIDCYNTQKNINFCKCVQSFWYDVRVAERITINGVTKSAIDWVGAVFPSHTNQWSNELVLLDGEVNNIKEGLWGVSDARNSDTLDTYAGDGVKLFKYVKDTIAAIRYHIDPFIRQTLVAQKDRVGQMLNELETVHLPQITKTINNQQVTWQSLDLQTKWNTYMRTQNAAAITKSFALVDKYLAKLVDGYTSVAQREAAKRGTADALILKGLIEKIDALQADWTNNKPVWTNPL</sequence>
<name>A0A8H7B873_9PLEO</name>
<dbReference type="EC" id="3.2.1.14" evidence="3"/>
<evidence type="ECO:0000313" key="18">
    <source>
        <dbReference type="Proteomes" id="UP000596902"/>
    </source>
</evidence>
<dbReference type="InterPro" id="IPR036861">
    <property type="entry name" value="Endochitinase-like_sf"/>
</dbReference>
<dbReference type="InterPro" id="IPR017853">
    <property type="entry name" value="GH"/>
</dbReference>
<keyword evidence="13" id="KW-1015">Disulfide bond</keyword>
<evidence type="ECO:0000256" key="9">
    <source>
        <dbReference type="ARBA" id="ARBA00023180"/>
    </source>
</evidence>
<evidence type="ECO:0000256" key="13">
    <source>
        <dbReference type="PROSITE-ProRule" id="PRU00261"/>
    </source>
</evidence>
<reference evidence="17" key="2">
    <citation type="submission" date="2020-08" db="EMBL/GenBank/DDBJ databases">
        <title>Draft Genome Sequence of Cumin Blight Pathogen Alternaria burnsii.</title>
        <authorList>
            <person name="Feng Z."/>
        </authorList>
    </citation>
    <scope>NUCLEOTIDE SEQUENCE</scope>
    <source>
        <strain evidence="17">CBS107.38</strain>
    </source>
</reference>
<dbReference type="FunFam" id="3.10.50.10:FF:000003">
    <property type="entry name" value="Class V chitinase CHIT5b"/>
    <property type="match status" value="1"/>
</dbReference>
<evidence type="ECO:0000259" key="16">
    <source>
        <dbReference type="PROSITE" id="PS51910"/>
    </source>
</evidence>
<dbReference type="GeneID" id="62201069"/>
<keyword evidence="12" id="KW-0624">Polysaccharide degradation</keyword>
<dbReference type="SUPFAM" id="SSF54556">
    <property type="entry name" value="Chitinase insertion domain"/>
    <property type="match status" value="1"/>
</dbReference>
<reference evidence="17" key="1">
    <citation type="submission" date="2020-01" db="EMBL/GenBank/DDBJ databases">
        <authorList>
            <person name="Feng Z.H.Z."/>
        </authorList>
    </citation>
    <scope>NUCLEOTIDE SEQUENCE</scope>
    <source>
        <strain evidence="17">CBS107.38</strain>
    </source>
</reference>
<feature type="disulfide bond" evidence="13">
    <location>
        <begin position="154"/>
        <end position="168"/>
    </location>
</feature>
<dbReference type="SMART" id="SM00270">
    <property type="entry name" value="ChtBD1"/>
    <property type="match status" value="2"/>
</dbReference>
<evidence type="ECO:0000256" key="5">
    <source>
        <dbReference type="ARBA" id="ARBA00022729"/>
    </source>
</evidence>
<dbReference type="InterPro" id="IPR011583">
    <property type="entry name" value="Chitinase_II/V-like_cat"/>
</dbReference>
<feature type="disulfide bond" evidence="13">
    <location>
        <begin position="178"/>
        <end position="182"/>
    </location>
</feature>
<dbReference type="InterPro" id="IPR029070">
    <property type="entry name" value="Chitinase_insertion_sf"/>
</dbReference>
<dbReference type="RefSeq" id="XP_038789169.1">
    <property type="nucleotide sequence ID" value="XM_038927891.1"/>
</dbReference>
<evidence type="ECO:0000256" key="6">
    <source>
        <dbReference type="ARBA" id="ARBA00022801"/>
    </source>
</evidence>
<dbReference type="SMART" id="SM00636">
    <property type="entry name" value="Glyco_18"/>
    <property type="match status" value="1"/>
</dbReference>
<feature type="domain" description="Chitin-binding type-1" evidence="15">
    <location>
        <begin position="135"/>
        <end position="184"/>
    </location>
</feature>
<keyword evidence="4 13" id="KW-0147">Chitin-binding</keyword>
<comment type="similarity">
    <text evidence="2">Belongs to the glycosyl hydrolase 18 family. Chitinase class V subfamily.</text>
</comment>
<feature type="domain" description="GH18" evidence="16">
    <location>
        <begin position="196"/>
        <end position="551"/>
    </location>
</feature>
<evidence type="ECO:0000256" key="7">
    <source>
        <dbReference type="ARBA" id="ARBA00023024"/>
    </source>
</evidence>
<evidence type="ECO:0000256" key="4">
    <source>
        <dbReference type="ARBA" id="ARBA00022669"/>
    </source>
</evidence>
<comment type="catalytic activity">
    <reaction evidence="1">
        <text>Random endo-hydrolysis of N-acetyl-beta-D-glucosaminide (1-&gt;4)-beta-linkages in chitin and chitodextrins.</text>
        <dbReference type="EC" id="3.2.1.14"/>
    </reaction>
</comment>
<dbReference type="EMBL" id="JAAABM010000003">
    <property type="protein sequence ID" value="KAF7679096.1"/>
    <property type="molecule type" value="Genomic_DNA"/>
</dbReference>
<protein>
    <recommendedName>
        <fullName evidence="3">chitinase</fullName>
        <ecNumber evidence="3">3.2.1.14</ecNumber>
    </recommendedName>
</protein>
<comment type="caution">
    <text evidence="17">The sequence shown here is derived from an EMBL/GenBank/DDBJ whole genome shotgun (WGS) entry which is preliminary data.</text>
</comment>
<dbReference type="Gene3D" id="3.30.60.10">
    <property type="entry name" value="Endochitinase-like"/>
    <property type="match status" value="1"/>
</dbReference>
<proteinExistence type="inferred from homology"/>
<dbReference type="PROSITE" id="PS50941">
    <property type="entry name" value="CHIT_BIND_I_2"/>
    <property type="match status" value="1"/>
</dbReference>
<dbReference type="Gene3D" id="3.20.20.80">
    <property type="entry name" value="Glycosidases"/>
    <property type="match status" value="1"/>
</dbReference>
<dbReference type="GO" id="GO:0006032">
    <property type="term" value="P:chitin catabolic process"/>
    <property type="evidence" value="ECO:0007669"/>
    <property type="project" value="UniProtKB-KW"/>
</dbReference>
<evidence type="ECO:0000256" key="14">
    <source>
        <dbReference type="RuleBase" id="RU000489"/>
    </source>
</evidence>
<dbReference type="GO" id="GO:0008061">
    <property type="term" value="F:chitin binding"/>
    <property type="evidence" value="ECO:0007669"/>
    <property type="project" value="UniProtKB-UniRule"/>
</dbReference>
<dbReference type="InterPro" id="IPR053214">
    <property type="entry name" value="LysM12-like"/>
</dbReference>
<evidence type="ECO:0000256" key="12">
    <source>
        <dbReference type="ARBA" id="ARBA00023326"/>
    </source>
</evidence>
<organism evidence="17 18">
    <name type="scientific">Alternaria burnsii</name>
    <dbReference type="NCBI Taxonomy" id="1187904"/>
    <lineage>
        <taxon>Eukaryota</taxon>
        <taxon>Fungi</taxon>
        <taxon>Dikarya</taxon>
        <taxon>Ascomycota</taxon>
        <taxon>Pezizomycotina</taxon>
        <taxon>Dothideomycetes</taxon>
        <taxon>Pleosporomycetidae</taxon>
        <taxon>Pleosporales</taxon>
        <taxon>Pleosporineae</taxon>
        <taxon>Pleosporaceae</taxon>
        <taxon>Alternaria</taxon>
        <taxon>Alternaria sect. Alternaria</taxon>
    </lineage>
</organism>
<dbReference type="Proteomes" id="UP000596902">
    <property type="component" value="Unassembled WGS sequence"/>
</dbReference>
<dbReference type="InterPro" id="IPR001002">
    <property type="entry name" value="Chitin-bd_1"/>
</dbReference>
<keyword evidence="7" id="KW-0146">Chitin degradation</keyword>
<dbReference type="SUPFAM" id="SSF57016">
    <property type="entry name" value="Plant lectins/antimicrobial peptides"/>
    <property type="match status" value="1"/>
</dbReference>
<dbReference type="GO" id="GO:0008843">
    <property type="term" value="F:endochitinase activity"/>
    <property type="evidence" value="ECO:0007669"/>
    <property type="project" value="UniProtKB-EC"/>
</dbReference>
<keyword evidence="9" id="KW-0325">Glycoprotein</keyword>
<dbReference type="PROSITE" id="PS51910">
    <property type="entry name" value="GH18_2"/>
    <property type="match status" value="1"/>
</dbReference>
<dbReference type="PROSITE" id="PS01095">
    <property type="entry name" value="GH18_1"/>
    <property type="match status" value="1"/>
</dbReference>
<keyword evidence="5" id="KW-0732">Signal</keyword>
<keyword evidence="18" id="KW-1185">Reference proteome</keyword>
<dbReference type="InterPro" id="IPR001223">
    <property type="entry name" value="Glyco_hydro18_cat"/>
</dbReference>
<dbReference type="CDD" id="cd00035">
    <property type="entry name" value="ChtBD1"/>
    <property type="match status" value="1"/>
</dbReference>
<comment type="caution">
    <text evidence="13">Lacks conserved residue(s) required for the propagation of feature annotation.</text>
</comment>
<dbReference type="SUPFAM" id="SSF51445">
    <property type="entry name" value="(Trans)glycosidases"/>
    <property type="match status" value="1"/>
</dbReference>
<gene>
    <name evidence="17" type="ORF">GT037_002844</name>
</gene>
<dbReference type="Pfam" id="PF00704">
    <property type="entry name" value="Glyco_hydro_18"/>
    <property type="match status" value="1"/>
</dbReference>
<keyword evidence="10" id="KW-0119">Carbohydrate metabolism</keyword>
<dbReference type="Gene3D" id="3.10.50.10">
    <property type="match status" value="1"/>
</dbReference>
<dbReference type="Pfam" id="PF00187">
    <property type="entry name" value="Chitin_bind_1"/>
    <property type="match status" value="1"/>
</dbReference>
<dbReference type="InterPro" id="IPR001579">
    <property type="entry name" value="Glyco_hydro_18_chit_AS"/>
</dbReference>
<keyword evidence="11 14" id="KW-0326">Glycosidase</keyword>
<evidence type="ECO:0000256" key="3">
    <source>
        <dbReference type="ARBA" id="ARBA00012729"/>
    </source>
</evidence>
<dbReference type="GO" id="GO:0000272">
    <property type="term" value="P:polysaccharide catabolic process"/>
    <property type="evidence" value="ECO:0007669"/>
    <property type="project" value="UniProtKB-KW"/>
</dbReference>
<evidence type="ECO:0000259" key="15">
    <source>
        <dbReference type="PROSITE" id="PS50941"/>
    </source>
</evidence>
<dbReference type="InterPro" id="IPR018371">
    <property type="entry name" value="Chitin-binding_1_CS"/>
</dbReference>
<keyword evidence="6 14" id="KW-0378">Hydrolase</keyword>
<dbReference type="PROSITE" id="PS00026">
    <property type="entry name" value="CHIT_BIND_I_1"/>
    <property type="match status" value="1"/>
</dbReference>
<evidence type="ECO:0000256" key="11">
    <source>
        <dbReference type="ARBA" id="ARBA00023295"/>
    </source>
</evidence>
<evidence type="ECO:0000256" key="2">
    <source>
        <dbReference type="ARBA" id="ARBA00008682"/>
    </source>
</evidence>
<dbReference type="PANTHER" id="PTHR47700:SF2">
    <property type="entry name" value="CHITINASE"/>
    <property type="match status" value="1"/>
</dbReference>
<evidence type="ECO:0000313" key="17">
    <source>
        <dbReference type="EMBL" id="KAF7679096.1"/>
    </source>
</evidence>